<dbReference type="Gene3D" id="2.60.120.260">
    <property type="entry name" value="Galactose-binding domain-like"/>
    <property type="match status" value="1"/>
</dbReference>
<evidence type="ECO:0000256" key="3">
    <source>
        <dbReference type="PROSITE-ProRule" id="PRU01353"/>
    </source>
</evidence>
<dbReference type="InterPro" id="IPR015882">
    <property type="entry name" value="HEX_bac_N"/>
</dbReference>
<dbReference type="InterPro" id="IPR008979">
    <property type="entry name" value="Galactose-bd-like_sf"/>
</dbReference>
<evidence type="ECO:0000259" key="6">
    <source>
        <dbReference type="PROSITE" id="PS52009"/>
    </source>
</evidence>
<feature type="signal peptide" evidence="4">
    <location>
        <begin position="1"/>
        <end position="25"/>
    </location>
</feature>
<dbReference type="Gene3D" id="3.30.379.10">
    <property type="entry name" value="Chitobiase/beta-hexosaminidase domain 2-like"/>
    <property type="match status" value="1"/>
</dbReference>
<protein>
    <submittedName>
        <fullName evidence="7">Beta-N-acetylglucosaminidase domain-containing protein</fullName>
    </submittedName>
</protein>
<dbReference type="Proteomes" id="UP001204579">
    <property type="component" value="Unassembled WGS sequence"/>
</dbReference>
<feature type="domain" description="GH84" evidence="6">
    <location>
        <begin position="176"/>
        <end position="445"/>
    </location>
</feature>
<dbReference type="InterPro" id="IPR000421">
    <property type="entry name" value="FA58C"/>
</dbReference>
<keyword evidence="1 3" id="KW-0378">Hydrolase</keyword>
<reference evidence="7 8" key="1">
    <citation type="submission" date="2022-08" db="EMBL/GenBank/DDBJ databases">
        <authorList>
            <person name="Zeman M."/>
            <person name="Kubasova T."/>
        </authorList>
    </citation>
    <scope>NUCLEOTIDE SEQUENCE [LARGE SCALE GENOMIC DNA]</scope>
    <source>
        <strain evidence="7 8">ET62</strain>
    </source>
</reference>
<keyword evidence="8" id="KW-1185">Reference proteome</keyword>
<dbReference type="AlphaFoldDB" id="A0AAW5N1X0"/>
<name>A0AAW5N1X0_9BACT</name>
<dbReference type="PANTHER" id="PTHR13170:SF16">
    <property type="entry name" value="PROTEIN O-GLCNACASE"/>
    <property type="match status" value="1"/>
</dbReference>
<comment type="caution">
    <text evidence="7">The sequence shown here is derived from an EMBL/GenBank/DDBJ whole genome shotgun (WGS) entry which is preliminary data.</text>
</comment>
<dbReference type="PANTHER" id="PTHR13170">
    <property type="entry name" value="O-GLCNACASE"/>
    <property type="match status" value="1"/>
</dbReference>
<evidence type="ECO:0000259" key="5">
    <source>
        <dbReference type="PROSITE" id="PS50022"/>
    </source>
</evidence>
<dbReference type="Pfam" id="PF02838">
    <property type="entry name" value="Glyco_hydro_20b"/>
    <property type="match status" value="1"/>
</dbReference>
<dbReference type="EMBL" id="JANRHJ010000001">
    <property type="protein sequence ID" value="MCR8872668.1"/>
    <property type="molecule type" value="Genomic_DNA"/>
</dbReference>
<dbReference type="GO" id="GO:1901135">
    <property type="term" value="P:carbohydrate derivative metabolic process"/>
    <property type="evidence" value="ECO:0007669"/>
    <property type="project" value="UniProtKB-ARBA"/>
</dbReference>
<feature type="active site" description="Proton donor" evidence="3">
    <location>
        <position position="291"/>
    </location>
</feature>
<dbReference type="PROSITE" id="PS50022">
    <property type="entry name" value="FA58C_3"/>
    <property type="match status" value="1"/>
</dbReference>
<sequence>MKKRHYHKSLMVGAICALACGNLFAQETEFDLSSQRLEIQQVLPVPGEKIDHHGIIINPTPHELTVNGNGVLDITGGVVLKDKQHKFSENLDFLTLAKKGVKLTLDFGKKAARKQGIKEVSGAYAMHIDKAGISIVGYDERGAFYGIQTLRQLLESPVAQNGELPYLDINDYPDLPNRGVVEGFYGTPWSHQVRMSLIDFYGKFKMNTYLYGPKDDPYHSCPNWRLPYPEKEAQNIRELVQACKRNRVDFVWAIHPGQDIKWNEEDYQNLVNKFNWMYDLGVRDFAIFFDDISGEGTNPLKQTELLNRLTDDFVKAKGDVSPLTVCPTDYSKLWANPTPQGSLAIYGNSLNPDIKVFWTGDVVCSDMTPETMEWINSRIKRPAYYWWNYPVTDYVRNFILQGPVYGLDTSLTQNEVCGVISNPMEHGEASKLALYGVADYAWNIANYNPIDNWERGLVELAPKAKDAYRTFAIHSSDTENGYRRDESWETKTFRMADWNDDEARLLKAEFEKVEKVPAEMEKSCENKALLQELRPWLIEFGKLGTRGKRAIELAQIYRAGNNDADFWSKYIQNLMSKEDRKNYEAHKSGTLKLQPFYENAMDDMAHGFLKKLLGTTPKDYKGIGSFGSSGTILTKLMFDNDSTTFYTSGIGQKDGDWIGVDLRDVRDVTEVSILQGRNSVDDVDYFDHAALECSVDGRTWVPLIGELTKQYVIHWQGEPVKARYVRLKRLESDRKNYASVRTFDVNPIRIDNLGFKLEMEQPQQGVYAFDQNLGTSCRVTQSLSFEVPQGVKGYTLLMGELSAPLTFKQFGKKGELVSETSISSSFFKTELANDEVSKVTIEGDAEIFEIIAQPMSVTGGK</sequence>
<organism evidence="7 8">
    <name type="scientific">Phocaeicola barnesiae</name>
    <dbReference type="NCBI Taxonomy" id="376804"/>
    <lineage>
        <taxon>Bacteria</taxon>
        <taxon>Pseudomonadati</taxon>
        <taxon>Bacteroidota</taxon>
        <taxon>Bacteroidia</taxon>
        <taxon>Bacteroidales</taxon>
        <taxon>Bacteroidaceae</taxon>
        <taxon>Phocaeicola</taxon>
    </lineage>
</organism>
<dbReference type="SUPFAM" id="SSF55545">
    <property type="entry name" value="beta-N-acetylhexosaminidase-like domain"/>
    <property type="match status" value="1"/>
</dbReference>
<evidence type="ECO:0000256" key="4">
    <source>
        <dbReference type="SAM" id="SignalP"/>
    </source>
</evidence>
<comment type="similarity">
    <text evidence="3">Belongs to the glycosyl hydrolase 84 family.</text>
</comment>
<evidence type="ECO:0000256" key="2">
    <source>
        <dbReference type="ARBA" id="ARBA00023295"/>
    </source>
</evidence>
<keyword evidence="2 3" id="KW-0326">Glycosidase</keyword>
<keyword evidence="4" id="KW-0732">Signal</keyword>
<dbReference type="SUPFAM" id="SSF49785">
    <property type="entry name" value="Galactose-binding domain-like"/>
    <property type="match status" value="1"/>
</dbReference>
<evidence type="ECO:0000313" key="7">
    <source>
        <dbReference type="EMBL" id="MCR8872668.1"/>
    </source>
</evidence>
<gene>
    <name evidence="7" type="ORF">NW209_01300</name>
</gene>
<dbReference type="Pfam" id="PF00754">
    <property type="entry name" value="F5_F8_type_C"/>
    <property type="match status" value="1"/>
</dbReference>
<accession>A0AAW5N1X0</accession>
<dbReference type="InterPro" id="IPR017853">
    <property type="entry name" value="GH"/>
</dbReference>
<dbReference type="InterPro" id="IPR051822">
    <property type="entry name" value="Glycosyl_Hydrolase_84"/>
</dbReference>
<dbReference type="RefSeq" id="WP_258335179.1">
    <property type="nucleotide sequence ID" value="NZ_JANRHJ010000001.1"/>
</dbReference>
<dbReference type="Gene3D" id="1.20.58.460">
    <property type="entry name" value="Hyaluronidase post-catalytic domain-like"/>
    <property type="match status" value="1"/>
</dbReference>
<dbReference type="GO" id="GO:0015929">
    <property type="term" value="F:hexosaminidase activity"/>
    <property type="evidence" value="ECO:0007669"/>
    <property type="project" value="UniProtKB-ARBA"/>
</dbReference>
<evidence type="ECO:0000256" key="1">
    <source>
        <dbReference type="ARBA" id="ARBA00022801"/>
    </source>
</evidence>
<proteinExistence type="inferred from homology"/>
<dbReference type="Pfam" id="PF21774">
    <property type="entry name" value="NagJ_C"/>
    <property type="match status" value="1"/>
</dbReference>
<dbReference type="Gene3D" id="3.20.20.80">
    <property type="entry name" value="Glycosidases"/>
    <property type="match status" value="1"/>
</dbReference>
<dbReference type="InterPro" id="IPR011496">
    <property type="entry name" value="O-GlcNAcase_cat"/>
</dbReference>
<feature type="domain" description="F5/8 type C" evidence="5">
    <location>
        <begin position="601"/>
        <end position="727"/>
    </location>
</feature>
<evidence type="ECO:0000313" key="8">
    <source>
        <dbReference type="Proteomes" id="UP001204579"/>
    </source>
</evidence>
<dbReference type="PROSITE" id="PS52009">
    <property type="entry name" value="GH84"/>
    <property type="match status" value="1"/>
</dbReference>
<dbReference type="InterPro" id="IPR049019">
    <property type="entry name" value="NagJ-like_helical"/>
</dbReference>
<feature type="chain" id="PRO_5043980791" evidence="4">
    <location>
        <begin position="26"/>
        <end position="861"/>
    </location>
</feature>
<dbReference type="GO" id="GO:0005975">
    <property type="term" value="P:carbohydrate metabolic process"/>
    <property type="evidence" value="ECO:0007669"/>
    <property type="project" value="UniProtKB-ARBA"/>
</dbReference>
<dbReference type="InterPro" id="IPR029018">
    <property type="entry name" value="Hex-like_dom2"/>
</dbReference>
<dbReference type="Pfam" id="PF07555">
    <property type="entry name" value="NAGidase"/>
    <property type="match status" value="1"/>
</dbReference>
<dbReference type="SUPFAM" id="SSF51445">
    <property type="entry name" value="(Trans)glycosidases"/>
    <property type="match status" value="1"/>
</dbReference>
<dbReference type="SUPFAM" id="SSF140657">
    <property type="entry name" value="Hyaluronidase post-catalytic domain-like"/>
    <property type="match status" value="1"/>
</dbReference>